<dbReference type="AlphaFoldDB" id="A0A077Z0D5"/>
<accession>A0A077Z0D5</accession>
<dbReference type="EMBL" id="HG805814">
    <property type="protein sequence ID" value="CDW52075.1"/>
    <property type="molecule type" value="Genomic_DNA"/>
</dbReference>
<evidence type="ECO:0008006" key="3">
    <source>
        <dbReference type="Google" id="ProtNLM"/>
    </source>
</evidence>
<keyword evidence="2" id="KW-1185">Reference proteome</keyword>
<organism evidence="1 2">
    <name type="scientific">Trichuris trichiura</name>
    <name type="common">Whipworm</name>
    <name type="synonym">Trichocephalus trichiurus</name>
    <dbReference type="NCBI Taxonomy" id="36087"/>
    <lineage>
        <taxon>Eukaryota</taxon>
        <taxon>Metazoa</taxon>
        <taxon>Ecdysozoa</taxon>
        <taxon>Nematoda</taxon>
        <taxon>Enoplea</taxon>
        <taxon>Dorylaimia</taxon>
        <taxon>Trichinellida</taxon>
        <taxon>Trichuridae</taxon>
        <taxon>Trichuris</taxon>
    </lineage>
</organism>
<reference evidence="1" key="2">
    <citation type="submission" date="2014-03" db="EMBL/GenBank/DDBJ databases">
        <title>The whipworm genome and dual-species transcriptomics of an intimate host-pathogen interaction.</title>
        <authorList>
            <person name="Foth B.J."/>
            <person name="Tsai I.J."/>
            <person name="Reid A.J."/>
            <person name="Bancroft A.J."/>
            <person name="Nichol S."/>
            <person name="Tracey A."/>
            <person name="Holroyd N."/>
            <person name="Cotton J.A."/>
            <person name="Stanley E.J."/>
            <person name="Zarowiecki M."/>
            <person name="Liu J.Z."/>
            <person name="Huckvale T."/>
            <person name="Cooper P.J."/>
            <person name="Grencis R.K."/>
            <person name="Berriman M."/>
        </authorList>
    </citation>
    <scope>NUCLEOTIDE SEQUENCE [LARGE SCALE GENOMIC DNA]</scope>
</reference>
<evidence type="ECO:0000313" key="2">
    <source>
        <dbReference type="Proteomes" id="UP000030665"/>
    </source>
</evidence>
<proteinExistence type="predicted"/>
<dbReference type="Proteomes" id="UP000030665">
    <property type="component" value="Unassembled WGS sequence"/>
</dbReference>
<sequence>MYGYLAVASNALVSAWNKMIYFTKLAFLTAIIHLSLGQECGLPKELVLNSYLNKSEPAKLDPLSMPFHAKIRVGTKSCHGYFVDSYNPKLRESEVLTTPDCVPRSTDPATVKVNNIAAHSIKVNAITPHLIHIKLDPRSIVDKRQLPCRYMPDRNIITNESSCLVIEATSDGGMTAKHADFFDDCDDSFLEGNKDAFVMTCVRDRNSSTSAGTSSSIICLENGRWYLTHMKDRQTSGFALYMDLGYALHGSYL</sequence>
<evidence type="ECO:0000313" key="1">
    <source>
        <dbReference type="EMBL" id="CDW52075.1"/>
    </source>
</evidence>
<reference evidence="1" key="1">
    <citation type="submission" date="2014-01" db="EMBL/GenBank/DDBJ databases">
        <authorList>
            <person name="Aslett M."/>
        </authorList>
    </citation>
    <scope>NUCLEOTIDE SEQUENCE</scope>
</reference>
<name>A0A077Z0D5_TRITR</name>
<dbReference type="OrthoDB" id="10355351at2759"/>
<protein>
    <recommendedName>
        <fullName evidence="3">Trypsin domain containing protein</fullName>
    </recommendedName>
</protein>
<gene>
    <name evidence="1" type="ORF">TTRE_0000033401</name>
</gene>